<accession>A0A401U745</accession>
<sequence length="115" mass="13053">MLINVDGRIDEREMKMLQSIKQEEKIDDAIFQGFAKSISTIKKQDIYARGLALLNGCTDEEKLCVFAYLFRLAEADATIDMSEIRLLMSAIKQTNVDFEDVEMITRLSSSDKHAA</sequence>
<comment type="caution">
    <text evidence="1">The sequence shown here is derived from an EMBL/GenBank/DDBJ whole genome shotgun (WGS) entry which is preliminary data.</text>
</comment>
<protein>
    <recommendedName>
        <fullName evidence="3">Co-chaperone DjlA N-terminal domain-containing protein</fullName>
    </recommendedName>
</protein>
<proteinExistence type="predicted"/>
<dbReference type="Gene3D" id="1.10.3680.10">
    <property type="entry name" value="TerB-like"/>
    <property type="match status" value="1"/>
</dbReference>
<reference evidence="1 2" key="1">
    <citation type="submission" date="2018-11" db="EMBL/GenBank/DDBJ databases">
        <title>Chryseotalea sanarue gen. nov., sp., nov., a member of the family Cytophagaceae, isolated from a brackish lake in Hamamatsu Japan.</title>
        <authorList>
            <person name="Maejima Y."/>
            <person name="Iino T."/>
            <person name="Muraguchi Y."/>
            <person name="Fukuda K."/>
            <person name="Ohkuma M."/>
            <person name="Moriuchi R."/>
            <person name="Dohra H."/>
            <person name="Kimbara K."/>
            <person name="Shintani M."/>
        </authorList>
    </citation>
    <scope>NUCLEOTIDE SEQUENCE [LARGE SCALE GENOMIC DNA]</scope>
    <source>
        <strain evidence="1 2">Ys</strain>
    </source>
</reference>
<dbReference type="EMBL" id="BHXQ01000001">
    <property type="protein sequence ID" value="GCC50656.1"/>
    <property type="molecule type" value="Genomic_DNA"/>
</dbReference>
<organism evidence="1 2">
    <name type="scientific">Chryseotalea sanaruensis</name>
    <dbReference type="NCBI Taxonomy" id="2482724"/>
    <lineage>
        <taxon>Bacteria</taxon>
        <taxon>Pseudomonadati</taxon>
        <taxon>Bacteroidota</taxon>
        <taxon>Cytophagia</taxon>
        <taxon>Cytophagales</taxon>
        <taxon>Chryseotaleaceae</taxon>
        <taxon>Chryseotalea</taxon>
    </lineage>
</organism>
<evidence type="ECO:0000313" key="1">
    <source>
        <dbReference type="EMBL" id="GCC50656.1"/>
    </source>
</evidence>
<dbReference type="SUPFAM" id="SSF158682">
    <property type="entry name" value="TerB-like"/>
    <property type="match status" value="1"/>
</dbReference>
<dbReference type="InterPro" id="IPR029024">
    <property type="entry name" value="TerB-like"/>
</dbReference>
<name>A0A401U745_9BACT</name>
<gene>
    <name evidence="1" type="ORF">SanaruYs_08740</name>
</gene>
<evidence type="ECO:0000313" key="2">
    <source>
        <dbReference type="Proteomes" id="UP000288227"/>
    </source>
</evidence>
<dbReference type="CDD" id="cd07177">
    <property type="entry name" value="terB_like"/>
    <property type="match status" value="1"/>
</dbReference>
<dbReference type="Proteomes" id="UP000288227">
    <property type="component" value="Unassembled WGS sequence"/>
</dbReference>
<evidence type="ECO:0008006" key="3">
    <source>
        <dbReference type="Google" id="ProtNLM"/>
    </source>
</evidence>
<dbReference type="AlphaFoldDB" id="A0A401U745"/>
<keyword evidence="2" id="KW-1185">Reference proteome</keyword>